<dbReference type="Proteomes" id="UP001596161">
    <property type="component" value="Unassembled WGS sequence"/>
</dbReference>
<dbReference type="RefSeq" id="WP_378017889.1">
    <property type="nucleotide sequence ID" value="NZ_JBHSKT010000007.1"/>
</dbReference>
<sequence length="136" mass="15646">MRFKYIPGALLFCLFLIAGTCKKKTPKETIEITNALLGKTWLHSHEEDRGDTLVYRPNSYDFPPARGRTGFQLEADGTVKQYDIAPTDGLEEKIGNWLIRDKNHLEVTFPNHNSMEYEAEILSIDADKLKLKRTFK</sequence>
<evidence type="ECO:0008006" key="3">
    <source>
        <dbReference type="Google" id="ProtNLM"/>
    </source>
</evidence>
<protein>
    <recommendedName>
        <fullName evidence="3">Lipocalin-like domain-containing protein</fullName>
    </recommendedName>
</protein>
<dbReference type="EMBL" id="JBHSKT010000007">
    <property type="protein sequence ID" value="MFC5271531.1"/>
    <property type="molecule type" value="Genomic_DNA"/>
</dbReference>
<evidence type="ECO:0000313" key="2">
    <source>
        <dbReference type="Proteomes" id="UP001596161"/>
    </source>
</evidence>
<proteinExistence type="predicted"/>
<reference evidence="2" key="1">
    <citation type="journal article" date="2019" name="Int. J. Syst. Evol. Microbiol.">
        <title>The Global Catalogue of Microorganisms (GCM) 10K type strain sequencing project: providing services to taxonomists for standard genome sequencing and annotation.</title>
        <authorList>
            <consortium name="The Broad Institute Genomics Platform"/>
            <consortium name="The Broad Institute Genome Sequencing Center for Infectious Disease"/>
            <person name="Wu L."/>
            <person name="Ma J."/>
        </authorList>
    </citation>
    <scope>NUCLEOTIDE SEQUENCE [LARGE SCALE GENOMIC DNA]</scope>
    <source>
        <strain evidence="2">KACC 12602</strain>
    </source>
</reference>
<accession>A0ABW0EE99</accession>
<evidence type="ECO:0000313" key="1">
    <source>
        <dbReference type="EMBL" id="MFC5271531.1"/>
    </source>
</evidence>
<comment type="caution">
    <text evidence="1">The sequence shown here is derived from an EMBL/GenBank/DDBJ whole genome shotgun (WGS) entry which is preliminary data.</text>
</comment>
<gene>
    <name evidence="1" type="ORF">ACFPIB_12975</name>
</gene>
<keyword evidence="2" id="KW-1185">Reference proteome</keyword>
<name>A0ABW0EE99_9BACT</name>
<organism evidence="1 2">
    <name type="scientific">Adhaeribacter terreus</name>
    <dbReference type="NCBI Taxonomy" id="529703"/>
    <lineage>
        <taxon>Bacteria</taxon>
        <taxon>Pseudomonadati</taxon>
        <taxon>Bacteroidota</taxon>
        <taxon>Cytophagia</taxon>
        <taxon>Cytophagales</taxon>
        <taxon>Hymenobacteraceae</taxon>
        <taxon>Adhaeribacter</taxon>
    </lineage>
</organism>